<dbReference type="Pfam" id="PF07157">
    <property type="entry name" value="DNA_circ_N"/>
    <property type="match status" value="1"/>
</dbReference>
<evidence type="ECO:0000313" key="4">
    <source>
        <dbReference type="Proteomes" id="UP001194469"/>
    </source>
</evidence>
<dbReference type="RefSeq" id="WP_196607782.1">
    <property type="nucleotide sequence ID" value="NZ_VRYY01000006.1"/>
</dbReference>
<organism evidence="3 4">
    <name type="scientific">Nitratidesulfovibrio oxamicus</name>
    <dbReference type="NCBI Taxonomy" id="32016"/>
    <lineage>
        <taxon>Bacteria</taxon>
        <taxon>Pseudomonadati</taxon>
        <taxon>Thermodesulfobacteriota</taxon>
        <taxon>Desulfovibrionia</taxon>
        <taxon>Desulfovibrionales</taxon>
        <taxon>Desulfovibrionaceae</taxon>
        <taxon>Nitratidesulfovibrio</taxon>
    </lineage>
</organism>
<proteinExistence type="predicted"/>
<reference evidence="3 4" key="1">
    <citation type="submission" date="2019-08" db="EMBL/GenBank/DDBJ databases">
        <authorList>
            <person name="Luo N."/>
        </authorList>
    </citation>
    <scope>NUCLEOTIDE SEQUENCE [LARGE SCALE GENOMIC DNA]</scope>
    <source>
        <strain evidence="3 4">NCIMB 9442</strain>
    </source>
</reference>
<protein>
    <submittedName>
        <fullName evidence="3">Phage tail protein</fullName>
    </submittedName>
</protein>
<feature type="non-terminal residue" evidence="3">
    <location>
        <position position="307"/>
    </location>
</feature>
<feature type="region of interest" description="Disordered" evidence="1">
    <location>
        <begin position="288"/>
        <end position="307"/>
    </location>
</feature>
<sequence length="307" mass="31960">MAIKTTDAAWRRSLRAASFRGVGFKVDASDRETGRRAVTHEFPGRDVPYTEDLGRKARSYAVEAYVLGPDYMPARDALLKACEDEGPGRLVTPWAGEVLVVCTGCRLRESKTDGGMATFSLTFSEAGEAASPSGSAKPGALASSRADSAMDSADDVLDRDLALDGQPEPVLRDALSAVRGMASAARGVRSVVADPEGFASHLDLIDGMSVADLANAVPSDLMRPLFADSGDISSSSHTARSGEMLSLAASTPTVTVPEGAGTMRTTSAMNAQVLADYQRRAATAEAARSAALSTPASRADAATLREG</sequence>
<accession>A0ABS0IZC8</accession>
<evidence type="ECO:0000256" key="1">
    <source>
        <dbReference type="SAM" id="MobiDB-lite"/>
    </source>
</evidence>
<dbReference type="Proteomes" id="UP001194469">
    <property type="component" value="Unassembled WGS sequence"/>
</dbReference>
<dbReference type="InterPro" id="IPR009826">
    <property type="entry name" value="DNA_circ_N"/>
</dbReference>
<feature type="domain" description="DNA circulation N-terminal" evidence="2">
    <location>
        <begin position="14"/>
        <end position="98"/>
    </location>
</feature>
<gene>
    <name evidence="3" type="ORF">FVW20_00245</name>
</gene>
<comment type="caution">
    <text evidence="3">The sequence shown here is derived from an EMBL/GenBank/DDBJ whole genome shotgun (WGS) entry which is preliminary data.</text>
</comment>
<feature type="compositionally biased region" description="Low complexity" evidence="1">
    <location>
        <begin position="288"/>
        <end position="299"/>
    </location>
</feature>
<evidence type="ECO:0000259" key="2">
    <source>
        <dbReference type="Pfam" id="PF07157"/>
    </source>
</evidence>
<evidence type="ECO:0000313" key="3">
    <source>
        <dbReference type="EMBL" id="MBG3875494.1"/>
    </source>
</evidence>
<keyword evidence="4" id="KW-1185">Reference proteome</keyword>
<name>A0ABS0IZC8_9BACT</name>
<feature type="region of interest" description="Disordered" evidence="1">
    <location>
        <begin position="128"/>
        <end position="148"/>
    </location>
</feature>
<dbReference type="EMBL" id="VRYY01000006">
    <property type="protein sequence ID" value="MBG3875494.1"/>
    <property type="molecule type" value="Genomic_DNA"/>
</dbReference>
<feature type="region of interest" description="Disordered" evidence="1">
    <location>
        <begin position="237"/>
        <end position="260"/>
    </location>
</feature>